<organism evidence="7 8">
    <name type="scientific">Psychroflexus aurantiacus</name>
    <dbReference type="NCBI Taxonomy" id="2709310"/>
    <lineage>
        <taxon>Bacteria</taxon>
        <taxon>Pseudomonadati</taxon>
        <taxon>Bacteroidota</taxon>
        <taxon>Flavobacteriia</taxon>
        <taxon>Flavobacteriales</taxon>
        <taxon>Flavobacteriaceae</taxon>
        <taxon>Psychroflexus</taxon>
    </lineage>
</organism>
<dbReference type="InterPro" id="IPR005495">
    <property type="entry name" value="LptG/LptF_permease"/>
</dbReference>
<reference evidence="7 8" key="1">
    <citation type="submission" date="2020-02" db="EMBL/GenBank/DDBJ databases">
        <title>Flavobacteriaceae Psychroflexus bacterium YR1-1, complete genome.</title>
        <authorList>
            <person name="Li Y."/>
            <person name="Wu S."/>
        </authorList>
    </citation>
    <scope>NUCLEOTIDE SEQUENCE [LARGE SCALE GENOMIC DNA]</scope>
    <source>
        <strain evidence="7 8">YR1-1</strain>
    </source>
</reference>
<evidence type="ECO:0000256" key="1">
    <source>
        <dbReference type="ARBA" id="ARBA00004651"/>
    </source>
</evidence>
<evidence type="ECO:0000256" key="6">
    <source>
        <dbReference type="SAM" id="Phobius"/>
    </source>
</evidence>
<dbReference type="AlphaFoldDB" id="A0A6B3R3X1"/>
<feature type="transmembrane region" description="Helical" evidence="6">
    <location>
        <begin position="53"/>
        <end position="78"/>
    </location>
</feature>
<evidence type="ECO:0000256" key="5">
    <source>
        <dbReference type="ARBA" id="ARBA00023136"/>
    </source>
</evidence>
<evidence type="ECO:0000256" key="2">
    <source>
        <dbReference type="ARBA" id="ARBA00022475"/>
    </source>
</evidence>
<feature type="transmembrane region" description="Helical" evidence="6">
    <location>
        <begin position="12"/>
        <end position="33"/>
    </location>
</feature>
<dbReference type="GO" id="GO:0015920">
    <property type="term" value="P:lipopolysaccharide transport"/>
    <property type="evidence" value="ECO:0007669"/>
    <property type="project" value="TreeGrafter"/>
</dbReference>
<feature type="transmembrane region" description="Helical" evidence="6">
    <location>
        <begin position="461"/>
        <end position="480"/>
    </location>
</feature>
<evidence type="ECO:0000256" key="3">
    <source>
        <dbReference type="ARBA" id="ARBA00022692"/>
    </source>
</evidence>
<feature type="transmembrane region" description="Helical" evidence="6">
    <location>
        <begin position="430"/>
        <end position="449"/>
    </location>
</feature>
<name>A0A6B3R3X1_9FLAO</name>
<dbReference type="GO" id="GO:0043190">
    <property type="term" value="C:ATP-binding cassette (ABC) transporter complex"/>
    <property type="evidence" value="ECO:0007669"/>
    <property type="project" value="TreeGrafter"/>
</dbReference>
<evidence type="ECO:0000313" key="8">
    <source>
        <dbReference type="Proteomes" id="UP000478505"/>
    </source>
</evidence>
<dbReference type="PANTHER" id="PTHR33529:SF6">
    <property type="entry name" value="YJGP_YJGQ FAMILY PERMEASE"/>
    <property type="match status" value="1"/>
</dbReference>
<dbReference type="PANTHER" id="PTHR33529">
    <property type="entry name" value="SLR0882 PROTEIN-RELATED"/>
    <property type="match status" value="1"/>
</dbReference>
<keyword evidence="4 6" id="KW-1133">Transmembrane helix</keyword>
<evidence type="ECO:0000313" key="7">
    <source>
        <dbReference type="EMBL" id="NEV93565.1"/>
    </source>
</evidence>
<keyword evidence="8" id="KW-1185">Reference proteome</keyword>
<evidence type="ECO:0000256" key="4">
    <source>
        <dbReference type="ARBA" id="ARBA00022989"/>
    </source>
</evidence>
<feature type="transmembrane region" description="Helical" evidence="6">
    <location>
        <begin position="403"/>
        <end position="423"/>
    </location>
</feature>
<proteinExistence type="predicted"/>
<dbReference type="EMBL" id="JAAIKD010000002">
    <property type="protein sequence ID" value="NEV93565.1"/>
    <property type="molecule type" value="Genomic_DNA"/>
</dbReference>
<comment type="caution">
    <text evidence="7">The sequence shown here is derived from an EMBL/GenBank/DDBJ whole genome shotgun (WGS) entry which is preliminary data.</text>
</comment>
<dbReference type="Proteomes" id="UP000478505">
    <property type="component" value="Unassembled WGS sequence"/>
</dbReference>
<sequence>MKILDRYILTSFIKTFLSVFIILMFIFILQSVWRFIEEFAGKDIDLEIISKFLFFLLPNLIPMVLPLTILLASIMTFGSFAEQYEFAAMKSAGISLQRAMRSLIVFILLLAVVTFYFANTVIPHAEGKVLNMRKNIAQVKPSMAIVEGAFNELGNINIKVSEKSGPNGENLEDVIIHKKSENRIGNYTVIKADRGVLESGLNSNVLSLVLFDGNYYDEIRTKTYQQSLKAPFVKSAFDRYVLNIDLSNFNDVDLEDESLKHPYKMLNVNELKIQLDSFSIDYKRSQQNYDRLVKQRSGVLRALNVNKPAKEIKKPRNINQGQGRAKDSTFIAKKEQDSTYDVYANLSLDSLFWEYDYRQRTQLFNVAKNSVNSIIPQISSKKSRLKKKEMLLNKIEMSMHNKYALPFACVILFFVGAPLGAIIRKGGLGLPMVVAILVFLTYHFIGLFAGNSAEGGSIPAFLGSWLSTIILFPLSVYLTYRATTDQGFVNLDVITVPIEKIIDKIKTKVFNIRTKKND</sequence>
<comment type="subcellular location">
    <subcellularLocation>
        <location evidence="1">Cell membrane</location>
        <topology evidence="1">Multi-pass membrane protein</topology>
    </subcellularLocation>
</comment>
<gene>
    <name evidence="7" type="ORF">G3567_05285</name>
</gene>
<keyword evidence="5 6" id="KW-0472">Membrane</keyword>
<feature type="transmembrane region" description="Helical" evidence="6">
    <location>
        <begin position="99"/>
        <end position="118"/>
    </location>
</feature>
<dbReference type="Pfam" id="PF03739">
    <property type="entry name" value="LptF_LptG"/>
    <property type="match status" value="1"/>
</dbReference>
<keyword evidence="2" id="KW-1003">Cell membrane</keyword>
<protein>
    <submittedName>
        <fullName evidence="7">YjgP/YjgQ family permease</fullName>
    </submittedName>
</protein>
<keyword evidence="3 6" id="KW-0812">Transmembrane</keyword>
<accession>A0A6B3R3X1</accession>
<dbReference type="RefSeq" id="WP_164004273.1">
    <property type="nucleotide sequence ID" value="NZ_JAAIKD010000002.1"/>
</dbReference>